<evidence type="ECO:0000313" key="1">
    <source>
        <dbReference type="EMBL" id="KAK1605840.1"/>
    </source>
</evidence>
<reference evidence="1" key="1">
    <citation type="submission" date="2023-07" db="EMBL/GenBank/DDBJ databases">
        <title>A chromosome-level genome assembly of Lolium multiflorum.</title>
        <authorList>
            <person name="Chen Y."/>
            <person name="Copetti D."/>
            <person name="Kolliker R."/>
            <person name="Studer B."/>
        </authorList>
    </citation>
    <scope>NUCLEOTIDE SEQUENCE</scope>
    <source>
        <strain evidence="1">02402/16</strain>
        <tissue evidence="1">Leaf</tissue>
    </source>
</reference>
<gene>
    <name evidence="1" type="ORF">QYE76_029513</name>
</gene>
<dbReference type="AlphaFoldDB" id="A0AAD8VID1"/>
<keyword evidence="2" id="KW-1185">Reference proteome</keyword>
<dbReference type="EMBL" id="JAUUTY010000007">
    <property type="protein sequence ID" value="KAK1605840.1"/>
    <property type="molecule type" value="Genomic_DNA"/>
</dbReference>
<sequence length="185" mass="19598">MKASQEQPPPPPLQAPLRYASAVMPPGLSKEEAMRLAMETSAVASPSWSPRPMPSPSYGMPPVSNRVPNAACASTVYTLDVALGTSAAWHATLMEEAMRLAMKASQEEPPPPPLQAPLRYASAVMEEAMRLAMETSAVASPSWSPRLMPSPSYGMPPASNRVPNAACASTVYTLDVALGTSDLHH</sequence>
<dbReference type="Proteomes" id="UP001231189">
    <property type="component" value="Unassembled WGS sequence"/>
</dbReference>
<name>A0AAD8VID1_LOLMU</name>
<comment type="caution">
    <text evidence="1">The sequence shown here is derived from an EMBL/GenBank/DDBJ whole genome shotgun (WGS) entry which is preliminary data.</text>
</comment>
<accession>A0AAD8VID1</accession>
<proteinExistence type="predicted"/>
<organism evidence="1 2">
    <name type="scientific">Lolium multiflorum</name>
    <name type="common">Italian ryegrass</name>
    <name type="synonym">Lolium perenne subsp. multiflorum</name>
    <dbReference type="NCBI Taxonomy" id="4521"/>
    <lineage>
        <taxon>Eukaryota</taxon>
        <taxon>Viridiplantae</taxon>
        <taxon>Streptophyta</taxon>
        <taxon>Embryophyta</taxon>
        <taxon>Tracheophyta</taxon>
        <taxon>Spermatophyta</taxon>
        <taxon>Magnoliopsida</taxon>
        <taxon>Liliopsida</taxon>
        <taxon>Poales</taxon>
        <taxon>Poaceae</taxon>
        <taxon>BOP clade</taxon>
        <taxon>Pooideae</taxon>
        <taxon>Poodae</taxon>
        <taxon>Poeae</taxon>
        <taxon>Poeae Chloroplast Group 2 (Poeae type)</taxon>
        <taxon>Loliodinae</taxon>
        <taxon>Loliinae</taxon>
        <taxon>Lolium</taxon>
    </lineage>
</organism>
<evidence type="ECO:0000313" key="2">
    <source>
        <dbReference type="Proteomes" id="UP001231189"/>
    </source>
</evidence>
<protein>
    <submittedName>
        <fullName evidence="1">Uncharacterized protein</fullName>
    </submittedName>
</protein>